<dbReference type="ExpressionAtlas" id="A0A654GDK4">
    <property type="expression patterns" value="baseline"/>
</dbReference>
<reference evidence="2 3" key="1">
    <citation type="submission" date="2019-11" db="EMBL/GenBank/DDBJ databases">
        <authorList>
            <person name="Jiao W.-B."/>
            <person name="Schneeberger K."/>
        </authorList>
    </citation>
    <scope>NUCLEOTIDE SEQUENCE [LARGE SCALE GENOMIC DNA]</scope>
    <source>
        <strain evidence="3">cv. An-1</strain>
    </source>
</reference>
<gene>
    <name evidence="2" type="ORF">AN1_LOCUS26621</name>
</gene>
<organism evidence="2 3">
    <name type="scientific">Arabidopsis thaliana</name>
    <name type="common">Mouse-ear cress</name>
    <dbReference type="NCBI Taxonomy" id="3702"/>
    <lineage>
        <taxon>Eukaryota</taxon>
        <taxon>Viridiplantae</taxon>
        <taxon>Streptophyta</taxon>
        <taxon>Embryophyta</taxon>
        <taxon>Tracheophyta</taxon>
        <taxon>Spermatophyta</taxon>
        <taxon>Magnoliopsida</taxon>
        <taxon>eudicotyledons</taxon>
        <taxon>Gunneridae</taxon>
        <taxon>Pentapetalae</taxon>
        <taxon>rosids</taxon>
        <taxon>malvids</taxon>
        <taxon>Brassicales</taxon>
        <taxon>Brassicaceae</taxon>
        <taxon>Camelineae</taxon>
        <taxon>Arabidopsis</taxon>
    </lineage>
</organism>
<proteinExistence type="predicted"/>
<evidence type="ECO:0008006" key="4">
    <source>
        <dbReference type="Google" id="ProtNLM"/>
    </source>
</evidence>
<feature type="signal peptide" evidence="1">
    <location>
        <begin position="1"/>
        <end position="18"/>
    </location>
</feature>
<dbReference type="AlphaFoldDB" id="A0A654GDK4"/>
<sequence length="81" mass="9172">MDKKWSVMMMMFVLVVMAAIGEEAASHSCTLKCELTCSDWEFKTPCFKQCMAACEHHPFTRTLSSIKSTVADTKPMEEMRG</sequence>
<protein>
    <recommendedName>
        <fullName evidence="4">Plant thionin family protein</fullName>
    </recommendedName>
</protein>
<accession>A0A654GDK4</accession>
<evidence type="ECO:0000313" key="2">
    <source>
        <dbReference type="EMBL" id="VYS71243.1"/>
    </source>
</evidence>
<feature type="chain" id="PRO_5024819885" description="Plant thionin family protein" evidence="1">
    <location>
        <begin position="19"/>
        <end position="81"/>
    </location>
</feature>
<name>A0A654GDK4_ARATH</name>
<keyword evidence="1" id="KW-0732">Signal</keyword>
<evidence type="ECO:0000313" key="3">
    <source>
        <dbReference type="Proteomes" id="UP000426265"/>
    </source>
</evidence>
<dbReference type="EMBL" id="CACRSJ010000110">
    <property type="protein sequence ID" value="VYS71243.1"/>
    <property type="molecule type" value="Genomic_DNA"/>
</dbReference>
<evidence type="ECO:0000256" key="1">
    <source>
        <dbReference type="SAM" id="SignalP"/>
    </source>
</evidence>
<dbReference type="Proteomes" id="UP000426265">
    <property type="component" value="Unassembled WGS sequence"/>
</dbReference>